<dbReference type="AlphaFoldDB" id="A0AAD3XSH6"/>
<evidence type="ECO:0000313" key="2">
    <source>
        <dbReference type="EMBL" id="GMH14595.1"/>
    </source>
</evidence>
<comment type="caution">
    <text evidence="2">The sequence shown here is derived from an EMBL/GenBank/DDBJ whole genome shotgun (WGS) entry which is preliminary data.</text>
</comment>
<feature type="region of interest" description="Disordered" evidence="1">
    <location>
        <begin position="118"/>
        <end position="152"/>
    </location>
</feature>
<proteinExistence type="predicted"/>
<sequence>MHFHQLAAGWHRTKDLVPFPLPLTAFGLVQNQALLPLQPVHNQLLNQPLQPSKKGGPLKSLSKIAPQYKPSGCSIPQGSVVNDLGGKRSRNFKSNSETLVKADGAVPDSNSFAALQSPEADSLQTLSEGSGKKDVSLPPKPDPGSNLGDEAANLECLPHSDKVLEPLGEFPLEIEAPGLARCSRIQGLSTYDTPLSKDAHLVEVPPGPSSTSISVAPRSSLMMAKRVPIDTSSHSVNLPHVLDEKEIEPPSLKQSSKKAKGPKKKKTPTPLYP</sequence>
<keyword evidence="3" id="KW-1185">Reference proteome</keyword>
<protein>
    <submittedName>
        <fullName evidence="2">Uncharacterized protein</fullName>
    </submittedName>
</protein>
<reference evidence="2" key="1">
    <citation type="submission" date="2023-05" db="EMBL/GenBank/DDBJ databases">
        <title>Nepenthes gracilis genome sequencing.</title>
        <authorList>
            <person name="Fukushima K."/>
        </authorList>
    </citation>
    <scope>NUCLEOTIDE SEQUENCE</scope>
    <source>
        <strain evidence="2">SING2019-196</strain>
    </source>
</reference>
<accession>A0AAD3XSH6</accession>
<evidence type="ECO:0000313" key="3">
    <source>
        <dbReference type="Proteomes" id="UP001279734"/>
    </source>
</evidence>
<name>A0AAD3XSH6_NEPGR</name>
<feature type="compositionally biased region" description="Basic residues" evidence="1">
    <location>
        <begin position="255"/>
        <end position="267"/>
    </location>
</feature>
<organism evidence="2 3">
    <name type="scientific">Nepenthes gracilis</name>
    <name type="common">Slender pitcher plant</name>
    <dbReference type="NCBI Taxonomy" id="150966"/>
    <lineage>
        <taxon>Eukaryota</taxon>
        <taxon>Viridiplantae</taxon>
        <taxon>Streptophyta</taxon>
        <taxon>Embryophyta</taxon>
        <taxon>Tracheophyta</taxon>
        <taxon>Spermatophyta</taxon>
        <taxon>Magnoliopsida</taxon>
        <taxon>eudicotyledons</taxon>
        <taxon>Gunneridae</taxon>
        <taxon>Pentapetalae</taxon>
        <taxon>Caryophyllales</taxon>
        <taxon>Nepenthaceae</taxon>
        <taxon>Nepenthes</taxon>
    </lineage>
</organism>
<gene>
    <name evidence="2" type="ORF">Nepgr_016436</name>
</gene>
<evidence type="ECO:0000256" key="1">
    <source>
        <dbReference type="SAM" id="MobiDB-lite"/>
    </source>
</evidence>
<feature type="region of interest" description="Disordered" evidence="1">
    <location>
        <begin position="69"/>
        <end position="92"/>
    </location>
</feature>
<feature type="region of interest" description="Disordered" evidence="1">
    <location>
        <begin position="230"/>
        <end position="273"/>
    </location>
</feature>
<dbReference type="Proteomes" id="UP001279734">
    <property type="component" value="Unassembled WGS sequence"/>
</dbReference>
<dbReference type="EMBL" id="BSYO01000014">
    <property type="protein sequence ID" value="GMH14595.1"/>
    <property type="molecule type" value="Genomic_DNA"/>
</dbReference>